<reference evidence="1" key="1">
    <citation type="submission" date="2013-11" db="EMBL/GenBank/DDBJ databases">
        <title>The Genome Sequence of Phytophthora parasitica IAC_01/95.</title>
        <authorList>
            <consortium name="The Broad Institute Genomics Platform"/>
            <person name="Russ C."/>
            <person name="Tyler B."/>
            <person name="Panabieres F."/>
            <person name="Shan W."/>
            <person name="Tripathy S."/>
            <person name="Grunwald N."/>
            <person name="Machado M."/>
            <person name="Johnson C.S."/>
            <person name="Arredondo F."/>
            <person name="Hong C."/>
            <person name="Coffey M."/>
            <person name="Young S.K."/>
            <person name="Zeng Q."/>
            <person name="Gargeya S."/>
            <person name="Fitzgerald M."/>
            <person name="Abouelleil A."/>
            <person name="Alvarado L."/>
            <person name="Chapman S.B."/>
            <person name="Gainer-Dewar J."/>
            <person name="Goldberg J."/>
            <person name="Griggs A."/>
            <person name="Gujja S."/>
            <person name="Hansen M."/>
            <person name="Howarth C."/>
            <person name="Imamovic A."/>
            <person name="Ireland A."/>
            <person name="Larimer J."/>
            <person name="McCowan C."/>
            <person name="Murphy C."/>
            <person name="Pearson M."/>
            <person name="Poon T.W."/>
            <person name="Priest M."/>
            <person name="Roberts A."/>
            <person name="Saif S."/>
            <person name="Shea T."/>
            <person name="Sykes S."/>
            <person name="Wortman J."/>
            <person name="Nusbaum C."/>
            <person name="Birren B."/>
        </authorList>
    </citation>
    <scope>NUCLEOTIDE SEQUENCE [LARGE SCALE GENOMIC DNA]</scope>
    <source>
        <strain evidence="1">IAC_01/95</strain>
    </source>
</reference>
<dbReference type="EMBL" id="KI692728">
    <property type="protein sequence ID" value="ETM47137.1"/>
    <property type="molecule type" value="Genomic_DNA"/>
</dbReference>
<organism evidence="1">
    <name type="scientific">Phytophthora nicotianae</name>
    <name type="common">Potato buckeye rot agent</name>
    <name type="synonym">Phytophthora parasitica</name>
    <dbReference type="NCBI Taxonomy" id="4792"/>
    <lineage>
        <taxon>Eukaryota</taxon>
        <taxon>Sar</taxon>
        <taxon>Stramenopiles</taxon>
        <taxon>Oomycota</taxon>
        <taxon>Peronosporomycetes</taxon>
        <taxon>Peronosporales</taxon>
        <taxon>Peronosporaceae</taxon>
        <taxon>Phytophthora</taxon>
    </lineage>
</organism>
<evidence type="ECO:0000313" key="1">
    <source>
        <dbReference type="EMBL" id="ETM47137.1"/>
    </source>
</evidence>
<gene>
    <name evidence="1" type="ORF">L914_08102</name>
</gene>
<accession>W2NER4</accession>
<proteinExistence type="predicted"/>
<name>W2NER4_PHYNI</name>
<sequence>MSRYLPQGHDLNTAFLLVKSVCTKLPVPGWTDFLSERDILVRRRLVNAVPLLQRNAPAVQATRAYTSKLADNESQQEHWEATAPDSFLGRRHRTRLQAIPLCASLTEDNYATRSNFASRLIFARRGSYELVHTQLEGNGD</sequence>
<dbReference type="AlphaFoldDB" id="W2NER4"/>
<dbReference type="Proteomes" id="UP000054532">
    <property type="component" value="Unassembled WGS sequence"/>
</dbReference>
<protein>
    <submittedName>
        <fullName evidence="1">Uncharacterized protein</fullName>
    </submittedName>
</protein>